<evidence type="ECO:0000313" key="3">
    <source>
        <dbReference type="EMBL" id="SYX89559.1"/>
    </source>
</evidence>
<evidence type="ECO:0000259" key="2">
    <source>
        <dbReference type="SMART" id="SM00943"/>
    </source>
</evidence>
<dbReference type="AlphaFoldDB" id="A0A383RR74"/>
<evidence type="ECO:0000256" key="1">
    <source>
        <dbReference type="SAM" id="MobiDB-lite"/>
    </source>
</evidence>
<dbReference type="Pfam" id="PF19263">
    <property type="entry name" value="DUF5906"/>
    <property type="match status" value="1"/>
</dbReference>
<dbReference type="InterPro" id="IPR045455">
    <property type="entry name" value="NrS-1_pol-like_helicase"/>
</dbReference>
<keyword evidence="4" id="KW-1185">Reference proteome</keyword>
<dbReference type="SUPFAM" id="SSF56747">
    <property type="entry name" value="Prim-pol domain"/>
    <property type="match status" value="1"/>
</dbReference>
<dbReference type="EMBL" id="UNOZ01000013">
    <property type="protein sequence ID" value="SYX89559.1"/>
    <property type="molecule type" value="Genomic_DNA"/>
</dbReference>
<dbReference type="Pfam" id="PF09250">
    <property type="entry name" value="Prim-Pol"/>
    <property type="match status" value="1"/>
</dbReference>
<name>A0A383RR74_9PSED</name>
<proteinExistence type="predicted"/>
<sequence>MSERPSTATADWARRYIETFGLALVPIEPGEKGPKGQGWNKPGGYFTDADSGEAFWKANPTHNLGVVLGPSRICSLDVDNVAMTRQCLQATLGMDLDALAVSYPTTVGNPARFRILFRVPDGVELTRHSLVWPNPTDPDGSIWKGIMVQVKAAMDAGDAAKEAILRAAADPFKKITVFELRGGLVQDVLPPSIHPTTGKPYFWRNPPSPDGLLDLPPELLAIWQGWEQFKPDAEASCPWRPKPAVPPAAAKPKPRLVPRRDGQELPEVIPEFNRCHDIATLIEAHGYKRMDGKWLCPQSSSGDPGVTIIDKKLYSHHTSDPLANGHKNDAFDVFCILMHNGDQKAATRAAAKLLGIDAKSRPPAPPPLGELPHAPTVVEQAEQLPAGDCEDECLTHTSSDESAASSASSSAQGGEGVDGLVLKSAMRRFALVEGSTNVWDLDKGQSMKRAGFEALVGKPLAKQWIDRTDKKLVSLDQVKELEQVKRLAAKKGGALKLDPIERYVYIDGTKDVWDREKKRRIPEGAVKMALGDEYKWWLNSQDRRVVDVDHIVFDPTMTKDPAVYINTFEGLPLEPVRNDEACENLRWLISFLCNHDAEALGWLVKWLAYPLQNMGAKMDTAVLFHSTMEGSGKSLMFADVMGELYGQYGATVGQTQLEGNFNAWQSRKLWAVFEEVVSRDQRYNQVGKIKHMITGKTVRMESKFINGWEEANHMNSAFLSNEIMPWPISEDDRRMLVMWPLETLPPERQKAISRELANGGVSALYGWLLEVDLGEFNQRTRPPKTEARQRLVELSRTAWQTFFYLWRAGELGGGLWGCALSTDVYAMFIEWCSHNRENAMSQTKFSLMVSAKVEKTRAIPWTDGNNRRFAAFFFPSDGDPSLPPSLKSAELGKNVVEWRARAKLAGWNVDGWDHVKRGLAA</sequence>
<protein>
    <submittedName>
        <fullName evidence="3">Bifunctional DNA primase/polymerase</fullName>
    </submittedName>
</protein>
<dbReference type="SMART" id="SM00943">
    <property type="entry name" value="Prim-Pol"/>
    <property type="match status" value="1"/>
</dbReference>
<dbReference type="RefSeq" id="WP_119140019.1">
    <property type="nucleotide sequence ID" value="NZ_CBCSFL010000014.1"/>
</dbReference>
<organism evidence="3 4">
    <name type="scientific">Pseudomonas reidholzensis</name>
    <dbReference type="NCBI Taxonomy" id="1785162"/>
    <lineage>
        <taxon>Bacteria</taxon>
        <taxon>Pseudomonadati</taxon>
        <taxon>Pseudomonadota</taxon>
        <taxon>Gammaproteobacteria</taxon>
        <taxon>Pseudomonadales</taxon>
        <taxon>Pseudomonadaceae</taxon>
        <taxon>Pseudomonas</taxon>
    </lineage>
</organism>
<evidence type="ECO:0000313" key="4">
    <source>
        <dbReference type="Proteomes" id="UP000263595"/>
    </source>
</evidence>
<feature type="region of interest" description="Disordered" evidence="1">
    <location>
        <begin position="390"/>
        <end position="415"/>
    </location>
</feature>
<dbReference type="OrthoDB" id="110640at2"/>
<feature type="region of interest" description="Disordered" evidence="1">
    <location>
        <begin position="234"/>
        <end position="258"/>
    </location>
</feature>
<dbReference type="InterPro" id="IPR015330">
    <property type="entry name" value="DNA_primase/pol_bifunc_N"/>
</dbReference>
<feature type="compositionally biased region" description="Low complexity" evidence="1">
    <location>
        <begin position="400"/>
        <end position="411"/>
    </location>
</feature>
<gene>
    <name evidence="3" type="ORF">CCOS865_01813</name>
</gene>
<accession>A0A383RR74</accession>
<feature type="domain" description="DNA primase/polymerase bifunctional N-terminal" evidence="2">
    <location>
        <begin position="13"/>
        <end position="219"/>
    </location>
</feature>
<dbReference type="Proteomes" id="UP000263595">
    <property type="component" value="Unassembled WGS sequence"/>
</dbReference>
<reference evidence="4" key="1">
    <citation type="submission" date="2018-08" db="EMBL/GenBank/DDBJ databases">
        <authorList>
            <person name="Blom J."/>
        </authorList>
    </citation>
    <scope>NUCLEOTIDE SEQUENCE [LARGE SCALE GENOMIC DNA]</scope>
    <source>
        <strain evidence="4">CCOS 865</strain>
    </source>
</reference>